<dbReference type="RefSeq" id="WP_122918407.1">
    <property type="nucleotide sequence ID" value="NZ_RHHQ01000010.1"/>
</dbReference>
<keyword evidence="2" id="KW-1185">Reference proteome</keyword>
<dbReference type="OrthoDB" id="2472714at2"/>
<gene>
    <name evidence="1" type="ORF">EDM56_13310</name>
</gene>
<proteinExistence type="predicted"/>
<dbReference type="Proteomes" id="UP000271031">
    <property type="component" value="Unassembled WGS sequence"/>
</dbReference>
<reference evidence="1 2" key="1">
    <citation type="submission" date="2018-10" db="EMBL/GenBank/DDBJ databases">
        <title>Phylogenomics of Brevibacillus.</title>
        <authorList>
            <person name="Dunlap C."/>
        </authorList>
    </citation>
    <scope>NUCLEOTIDE SEQUENCE [LARGE SCALE GENOMIC DNA]</scope>
    <source>
        <strain evidence="1 2">JCM 15716</strain>
    </source>
</reference>
<accession>A0A3M8DI73</accession>
<organism evidence="1 2">
    <name type="scientific">Brevibacillus fluminis</name>
    <dbReference type="NCBI Taxonomy" id="511487"/>
    <lineage>
        <taxon>Bacteria</taxon>
        <taxon>Bacillati</taxon>
        <taxon>Bacillota</taxon>
        <taxon>Bacilli</taxon>
        <taxon>Bacillales</taxon>
        <taxon>Paenibacillaceae</taxon>
        <taxon>Brevibacillus</taxon>
    </lineage>
</organism>
<protein>
    <submittedName>
        <fullName evidence="1">Uncharacterized protein</fullName>
    </submittedName>
</protein>
<name>A0A3M8DI73_9BACL</name>
<dbReference type="EMBL" id="RHHQ01000010">
    <property type="protein sequence ID" value="RNB87802.1"/>
    <property type="molecule type" value="Genomic_DNA"/>
</dbReference>
<evidence type="ECO:0000313" key="2">
    <source>
        <dbReference type="Proteomes" id="UP000271031"/>
    </source>
</evidence>
<evidence type="ECO:0000313" key="1">
    <source>
        <dbReference type="EMBL" id="RNB87802.1"/>
    </source>
</evidence>
<dbReference type="AlphaFoldDB" id="A0A3M8DI73"/>
<comment type="caution">
    <text evidence="1">The sequence shown here is derived from an EMBL/GenBank/DDBJ whole genome shotgun (WGS) entry which is preliminary data.</text>
</comment>
<sequence>MLEQLIGHLEQQLSEHGDIVEVLMRTEQSLIAEEETHEVELMFAENEDAIQAGKPTATIHVFPLEKGLYEVEVEVSYDCQKEKRDPQKLLAAGQQIVAEMTLVEKTRYLEPGKAVEKLAVLAFHFIVEMSSDEEQAQYQKLLGKWAADTGKLLLL</sequence>